<evidence type="ECO:0000313" key="6">
    <source>
        <dbReference type="Proteomes" id="UP000507470"/>
    </source>
</evidence>
<keyword evidence="2" id="KW-0175">Coiled coil</keyword>
<dbReference type="PROSITE" id="PS50119">
    <property type="entry name" value="ZF_BBOX"/>
    <property type="match status" value="1"/>
</dbReference>
<evidence type="ECO:0000259" key="3">
    <source>
        <dbReference type="PROSITE" id="PS50119"/>
    </source>
</evidence>
<accession>A0A6J8E1T1</accession>
<protein>
    <recommendedName>
        <fullName evidence="7">MACPF domain-containing protein</fullName>
    </recommendedName>
</protein>
<dbReference type="InterPro" id="IPR020864">
    <property type="entry name" value="MACPF"/>
</dbReference>
<evidence type="ECO:0000256" key="1">
    <source>
        <dbReference type="PROSITE-ProRule" id="PRU00024"/>
    </source>
</evidence>
<feature type="domain" description="B box-type" evidence="3">
    <location>
        <begin position="11"/>
        <end position="58"/>
    </location>
</feature>
<dbReference type="PANTHER" id="PTHR19324:SF33">
    <property type="entry name" value="MUCIN-5AC"/>
    <property type="match status" value="1"/>
</dbReference>
<proteinExistence type="predicted"/>
<reference evidence="5 6" key="1">
    <citation type="submission" date="2020-06" db="EMBL/GenBank/DDBJ databases">
        <authorList>
            <person name="Li R."/>
            <person name="Bekaert M."/>
        </authorList>
    </citation>
    <scope>NUCLEOTIDE SEQUENCE [LARGE SCALE GENOMIC DNA]</scope>
    <source>
        <strain evidence="6">wild</strain>
    </source>
</reference>
<dbReference type="InterPro" id="IPR000315">
    <property type="entry name" value="Znf_B-box"/>
</dbReference>
<keyword evidence="6" id="KW-1185">Reference proteome</keyword>
<keyword evidence="1" id="KW-0863">Zinc-finger</keyword>
<evidence type="ECO:0008006" key="7">
    <source>
        <dbReference type="Google" id="ProtNLM"/>
    </source>
</evidence>
<gene>
    <name evidence="5" type="ORF">MCOR_46426</name>
</gene>
<dbReference type="PROSITE" id="PS51412">
    <property type="entry name" value="MACPF_2"/>
    <property type="match status" value="1"/>
</dbReference>
<name>A0A6J8E1T1_MYTCO</name>
<evidence type="ECO:0000259" key="4">
    <source>
        <dbReference type="PROSITE" id="PS51412"/>
    </source>
</evidence>
<feature type="coiled-coil region" evidence="2">
    <location>
        <begin position="891"/>
        <end position="925"/>
    </location>
</feature>
<dbReference type="GO" id="GO:0008270">
    <property type="term" value="F:zinc ion binding"/>
    <property type="evidence" value="ECO:0007669"/>
    <property type="project" value="UniProtKB-KW"/>
</dbReference>
<keyword evidence="1" id="KW-0479">Metal-binding</keyword>
<organism evidence="5 6">
    <name type="scientific">Mytilus coruscus</name>
    <name type="common">Sea mussel</name>
    <dbReference type="NCBI Taxonomy" id="42192"/>
    <lineage>
        <taxon>Eukaryota</taxon>
        <taxon>Metazoa</taxon>
        <taxon>Spiralia</taxon>
        <taxon>Lophotrochozoa</taxon>
        <taxon>Mollusca</taxon>
        <taxon>Bivalvia</taxon>
        <taxon>Autobranchia</taxon>
        <taxon>Pteriomorphia</taxon>
        <taxon>Mytilida</taxon>
        <taxon>Mytiloidea</taxon>
        <taxon>Mytilidae</taxon>
        <taxon>Mytilinae</taxon>
        <taxon>Mytilus</taxon>
    </lineage>
</organism>
<dbReference type="InterPro" id="IPR031569">
    <property type="entry name" value="ApeC"/>
</dbReference>
<dbReference type="OrthoDB" id="1366754at2759"/>
<dbReference type="Proteomes" id="UP000507470">
    <property type="component" value="Unassembled WGS sequence"/>
</dbReference>
<dbReference type="Pfam" id="PF01823">
    <property type="entry name" value="MACPF"/>
    <property type="match status" value="2"/>
</dbReference>
<dbReference type="Gene3D" id="3.30.160.60">
    <property type="entry name" value="Classic Zinc Finger"/>
    <property type="match status" value="1"/>
</dbReference>
<evidence type="ECO:0000313" key="5">
    <source>
        <dbReference type="EMBL" id="CAC5413542.1"/>
    </source>
</evidence>
<evidence type="ECO:0000256" key="2">
    <source>
        <dbReference type="SAM" id="Coils"/>
    </source>
</evidence>
<keyword evidence="1" id="KW-0862">Zinc</keyword>
<dbReference type="EMBL" id="CACVKT020008152">
    <property type="protein sequence ID" value="CAC5413542.1"/>
    <property type="molecule type" value="Genomic_DNA"/>
</dbReference>
<dbReference type="CDD" id="cd19757">
    <property type="entry name" value="Bbox1"/>
    <property type="match status" value="1"/>
</dbReference>
<sequence length="1298" mass="146261">MSSSKYLQMRQTVVPCQMCEEERKNKWKCLQCNFFICDKCRKIHEKFKSSEEHKIVDIRDFPYEQKQWGQFHDFNTIKYDKHTGKICCLSCKMCQEVVCPLCITKVHNTHRMIEISEGFKCTVQFLLESCSRTDQNLQTAATNILKLQKIKTEEQSKYSVEKQQIRNQESTLQKFIKEQSEKLLNELDARLSNLMKPIQIDEKKVKEEEKDLQTQKKRLMEAAKSNNGPVAFKAAEKQRKIKMKETKMIHVFKYKRLPHFVPVHIGKQTIASLFGNLEEIPGPPLPKRPRYNIPLKCVLVIGCKTIVLLTTLTSYAVGAAQYGNGTRFIGLGYNILIGNPDGGDHSQTGIDIGIKSTRHIFKLTPDKATQLIEMDGRTHCTTHTSKSVFYDAKSYQKYLLGDFVTFGPGDSSIMPYAFTASTFFKDMEHMTKDKQDVYRDDITVCNEGRTRYVLPPTYPNLHEVTPEFASAVCHLPVEYNQDAYRQFLDIWGTHVIVGVEIGTKVVNRYDHLMVELANTAIWEGAGATAVVNDYMGYGTVIIMDPTQIHDIDLNNLKGGTSVGTLKVGLESDPEPVSYKLATIAYFIEDSFWNNDINSEICNGQARNLSGLQSNVIKALSEYPGLYGIQSSPKESVLTVALMWPEGSYGFYKPQTGCPRSPFTWLEGWSRQDAEDYHNSNYWTPNMHLAGILQHNKPQFVFCIKNEEDTGTGYYFKWPTGDYCILKKGNCPPGFASGWLYWDDEDSSNANGHGGTLPDGSYGSNTRMDFCCRNDGHGPILLPVDKPFYLLRHTGQCQEVHGMKVSEEVFKMDTEDSNNHDSSSGSHPYGTWNSNSDPTLHFCYYTLSSVGLTYEFLLTNITVSSDESRGSNLTDSHYLQLMNLISVQTKSMAQMESIFHRLQGKVNSLEADSGILKRENKLLKRQCAEIGKFTTLHYADINLLNSKMVIQTIKYSLITLFVMQRCVFCIADGSRFIGLGYNILLGNPDGGDLSLTGVDPGLKSTRHVLKFTSNTAMKLIDSDNKTYCTTHNSTSVFFGGKSYQTYLLGDVVTFGPGDSSVLPYAFSASRVFKDIEHRTNDNHDVIRDTETVCNKGRTRYVLPPMYPALHKVTDEFASAVCHLPVQYNQAIYRQFLDIWGTHVIVGVDIGTKTVNRYEQSASQIAEILQSYDTDIGSVSVEDYMGYGTVYTLDITKLSHNDIYKIKGGHLDGTLTIGTIDNPEPLAYKMGTIANFIQDAFWNNSTTFLSNGICSEVEGLNLPQRQANVVKAIGEYPILNGLISKPLGRSFTSFLMHGCN</sequence>
<feature type="domain" description="MACPF" evidence="4">
    <location>
        <begin position="959"/>
        <end position="1296"/>
    </location>
</feature>
<feature type="coiled-coil region" evidence="2">
    <location>
        <begin position="198"/>
        <end position="225"/>
    </location>
</feature>
<dbReference type="PANTHER" id="PTHR19324">
    <property type="entry name" value="PERFORIN-LIKE PROTEIN 1"/>
    <property type="match status" value="1"/>
</dbReference>
<dbReference type="Pfam" id="PF16977">
    <property type="entry name" value="ApeC"/>
    <property type="match status" value="1"/>
</dbReference>